<accession>A0A511RHS3</accession>
<name>A0A511RHS3_9DEIN</name>
<feature type="chain" id="PRO_5021851942" description="Lipoprotein" evidence="1">
    <location>
        <begin position="20"/>
        <end position="283"/>
    </location>
</feature>
<evidence type="ECO:0000256" key="1">
    <source>
        <dbReference type="SAM" id="SignalP"/>
    </source>
</evidence>
<organism evidence="2 3">
    <name type="scientific">Oceanithermus desulfurans NBRC 100063</name>
    <dbReference type="NCBI Taxonomy" id="1227550"/>
    <lineage>
        <taxon>Bacteria</taxon>
        <taxon>Thermotogati</taxon>
        <taxon>Deinococcota</taxon>
        <taxon>Deinococci</taxon>
        <taxon>Thermales</taxon>
        <taxon>Thermaceae</taxon>
        <taxon>Oceanithermus</taxon>
    </lineage>
</organism>
<evidence type="ECO:0000313" key="2">
    <source>
        <dbReference type="EMBL" id="GEM89201.1"/>
    </source>
</evidence>
<feature type="signal peptide" evidence="1">
    <location>
        <begin position="1"/>
        <end position="19"/>
    </location>
</feature>
<evidence type="ECO:0008006" key="4">
    <source>
        <dbReference type="Google" id="ProtNLM"/>
    </source>
</evidence>
<gene>
    <name evidence="2" type="ORF">ODE01S_06350</name>
</gene>
<proteinExistence type="predicted"/>
<protein>
    <recommendedName>
        <fullName evidence="4">Lipoprotein</fullName>
    </recommendedName>
</protein>
<dbReference type="PROSITE" id="PS51257">
    <property type="entry name" value="PROKAR_LIPOPROTEIN"/>
    <property type="match status" value="1"/>
</dbReference>
<comment type="caution">
    <text evidence="2">The sequence shown here is derived from an EMBL/GenBank/DDBJ whole genome shotgun (WGS) entry which is preliminary data.</text>
</comment>
<evidence type="ECO:0000313" key="3">
    <source>
        <dbReference type="Proteomes" id="UP000321827"/>
    </source>
</evidence>
<dbReference type="EMBL" id="BJXN01000003">
    <property type="protein sequence ID" value="GEM89201.1"/>
    <property type="molecule type" value="Genomic_DNA"/>
</dbReference>
<dbReference type="RefSeq" id="WP_147145750.1">
    <property type="nucleotide sequence ID" value="NZ_BJXN01000003.1"/>
</dbReference>
<dbReference type="OrthoDB" id="1421973at2"/>
<dbReference type="Proteomes" id="UP000321827">
    <property type="component" value="Unassembled WGS sequence"/>
</dbReference>
<reference evidence="2 3" key="1">
    <citation type="submission" date="2019-07" db="EMBL/GenBank/DDBJ databases">
        <title>Whole genome shotgun sequence of Oceanithermus desulfurans NBRC 100063.</title>
        <authorList>
            <person name="Hosoyama A."/>
            <person name="Uohara A."/>
            <person name="Ohji S."/>
            <person name="Ichikawa N."/>
        </authorList>
    </citation>
    <scope>NUCLEOTIDE SEQUENCE [LARGE SCALE GENOMIC DNA]</scope>
    <source>
        <strain evidence="2 3">NBRC 100063</strain>
    </source>
</reference>
<dbReference type="AlphaFoldDB" id="A0A511RHS3"/>
<keyword evidence="1" id="KW-0732">Signal</keyword>
<sequence length="283" mass="31173">MTGTRILWGLLALLLGACAGNPDGYDTRLSGVVGFAEDVRFLADPGTGYVEAYVRFGADLPADVIIFVDQELLEGVTNHRWTKGGDWMAFVGFQRDGTVWVGGGSDAALAGTPSRERNWKLFELGQALLPDTWYRVRVTADFASRRFLGFAIEGGGLARHLDLSSIPLDYPNYMPFDRGSTIYLVGAVRARKWATQSGRPLVFFDDVVGAVRDGDRYRTVFANDFENQTTVGPQPVTLPVVKLDNYTMGWWYQENAASLFRIERRPFARSGAAVGVADVTLAK</sequence>